<evidence type="ECO:0000313" key="2">
    <source>
        <dbReference type="Proteomes" id="UP000245444"/>
    </source>
</evidence>
<reference evidence="1 2" key="1">
    <citation type="submission" date="2018-05" db="EMBL/GenBank/DDBJ databases">
        <title>Complete Genome Sequence of Methylobacterium sp. 17Sr1-28.</title>
        <authorList>
            <person name="Srinivasan S."/>
        </authorList>
    </citation>
    <scope>NUCLEOTIDE SEQUENCE [LARGE SCALE GENOMIC DNA]</scope>
    <source>
        <strain evidence="1 2">17Sr1-28</strain>
    </source>
</reference>
<dbReference type="EMBL" id="CP029553">
    <property type="protein sequence ID" value="AWN47178.1"/>
    <property type="molecule type" value="Genomic_DNA"/>
</dbReference>
<dbReference type="KEGG" id="mtea:DK419_13335"/>
<accession>A0A2U8WNU0</accession>
<name>A0A2U8WNU0_9HYPH</name>
<keyword evidence="2" id="KW-1185">Reference proteome</keyword>
<dbReference type="Proteomes" id="UP000245444">
    <property type="component" value="Chromosome"/>
</dbReference>
<dbReference type="RefSeq" id="WP_109959509.1">
    <property type="nucleotide sequence ID" value="NZ_CP029553.1"/>
</dbReference>
<protein>
    <submittedName>
        <fullName evidence="1">Uncharacterized protein</fullName>
    </submittedName>
</protein>
<dbReference type="AlphaFoldDB" id="A0A2U8WNU0"/>
<gene>
    <name evidence="1" type="ORF">DK419_13335</name>
</gene>
<organism evidence="1 2">
    <name type="scientific">Methylobacterium terrae</name>
    <dbReference type="NCBI Taxonomy" id="2202827"/>
    <lineage>
        <taxon>Bacteria</taxon>
        <taxon>Pseudomonadati</taxon>
        <taxon>Pseudomonadota</taxon>
        <taxon>Alphaproteobacteria</taxon>
        <taxon>Hyphomicrobiales</taxon>
        <taxon>Methylobacteriaceae</taxon>
        <taxon>Methylobacterium</taxon>
    </lineage>
</organism>
<sequence>MSDPVALFDVTRQQMLAELGEFSRRHGMTEAGVVAEAVVASCAAFVRDNVGPEAAFSMLTRHADAAAEPLLSSDVHPSQPE</sequence>
<proteinExistence type="predicted"/>
<evidence type="ECO:0000313" key="1">
    <source>
        <dbReference type="EMBL" id="AWN47178.1"/>
    </source>
</evidence>